<sequence>MWRGLSMKNSNTLGWAHPKAAVERILAQVVTSRHGPRKHRLGIVSELGKGRKPVQGALTSRLLIWATGARPCWGPLGDHVEHTSKLPPPPQGGRKRGHLANHSPSSQLACPTWGQERRCAKRACQSLAVRTLPCLQTWGVYQQHLHELPPIRDYVLDSSGRLNPARFGAGGLCSQ</sequence>
<comment type="caution">
    <text evidence="2">The sequence shown here is derived from an EMBL/GenBank/DDBJ whole genome shotgun (WGS) entry which is preliminary data.</text>
</comment>
<evidence type="ECO:0000256" key="1">
    <source>
        <dbReference type="SAM" id="MobiDB-lite"/>
    </source>
</evidence>
<reference evidence="2 3" key="1">
    <citation type="journal article" date="2020" name="Nature">
        <title>Six reference-quality genomes reveal evolution of bat adaptations.</title>
        <authorList>
            <person name="Jebb D."/>
            <person name="Huang Z."/>
            <person name="Pippel M."/>
            <person name="Hughes G.M."/>
            <person name="Lavrichenko K."/>
            <person name="Devanna P."/>
            <person name="Winkler S."/>
            <person name="Jermiin L.S."/>
            <person name="Skirmuntt E.C."/>
            <person name="Katzourakis A."/>
            <person name="Burkitt-Gray L."/>
            <person name="Ray D.A."/>
            <person name="Sullivan K.A.M."/>
            <person name="Roscito J.G."/>
            <person name="Kirilenko B.M."/>
            <person name="Davalos L.M."/>
            <person name="Corthals A.P."/>
            <person name="Power M.L."/>
            <person name="Jones G."/>
            <person name="Ransome R.D."/>
            <person name="Dechmann D.K.N."/>
            <person name="Locatelli A.G."/>
            <person name="Puechmaille S.J."/>
            <person name="Fedrigo O."/>
            <person name="Jarvis E.D."/>
            <person name="Hiller M."/>
            <person name="Vernes S.C."/>
            <person name="Myers E.W."/>
            <person name="Teeling E.C."/>
        </authorList>
    </citation>
    <scope>NUCLEOTIDE SEQUENCE [LARGE SCALE GENOMIC DNA]</scope>
    <source>
        <strain evidence="2">MRouAeg1</strain>
        <tissue evidence="2">Muscle</tissue>
    </source>
</reference>
<organism evidence="2 3">
    <name type="scientific">Rousettus aegyptiacus</name>
    <name type="common">Egyptian fruit bat</name>
    <name type="synonym">Pteropus aegyptiacus</name>
    <dbReference type="NCBI Taxonomy" id="9407"/>
    <lineage>
        <taxon>Eukaryota</taxon>
        <taxon>Metazoa</taxon>
        <taxon>Chordata</taxon>
        <taxon>Craniata</taxon>
        <taxon>Vertebrata</taxon>
        <taxon>Euteleostomi</taxon>
        <taxon>Mammalia</taxon>
        <taxon>Eutheria</taxon>
        <taxon>Laurasiatheria</taxon>
        <taxon>Chiroptera</taxon>
        <taxon>Yinpterochiroptera</taxon>
        <taxon>Pteropodoidea</taxon>
        <taxon>Pteropodidae</taxon>
        <taxon>Rousettinae</taxon>
        <taxon>Rousettus</taxon>
    </lineage>
</organism>
<gene>
    <name evidence="2" type="ORF">HJG63_008538</name>
</gene>
<evidence type="ECO:0000313" key="3">
    <source>
        <dbReference type="Proteomes" id="UP000593571"/>
    </source>
</evidence>
<name>A0A7J8DIG4_ROUAE</name>
<accession>A0A7J8DIG4</accession>
<evidence type="ECO:0000313" key="2">
    <source>
        <dbReference type="EMBL" id="KAF6422702.1"/>
    </source>
</evidence>
<feature type="region of interest" description="Disordered" evidence="1">
    <location>
        <begin position="79"/>
        <end position="110"/>
    </location>
</feature>
<keyword evidence="3" id="KW-1185">Reference proteome</keyword>
<dbReference type="EMBL" id="JACASE010000012">
    <property type="protein sequence ID" value="KAF6422702.1"/>
    <property type="molecule type" value="Genomic_DNA"/>
</dbReference>
<dbReference type="AlphaFoldDB" id="A0A7J8DIG4"/>
<proteinExistence type="predicted"/>
<protein>
    <submittedName>
        <fullName evidence="2">Uncharacterized protein</fullName>
    </submittedName>
</protein>
<dbReference type="Proteomes" id="UP000593571">
    <property type="component" value="Unassembled WGS sequence"/>
</dbReference>